<dbReference type="AlphaFoldDB" id="A0A8H4JDE9"/>
<gene>
    <name evidence="1" type="ORF">FACUT_12630</name>
</gene>
<dbReference type="Gene3D" id="3.90.640.10">
    <property type="entry name" value="Actin, Chain A, domain 4"/>
    <property type="match status" value="1"/>
</dbReference>
<organism evidence="1 2">
    <name type="scientific">Fusarium acutatum</name>
    <dbReference type="NCBI Taxonomy" id="78861"/>
    <lineage>
        <taxon>Eukaryota</taxon>
        <taxon>Fungi</taxon>
        <taxon>Dikarya</taxon>
        <taxon>Ascomycota</taxon>
        <taxon>Pezizomycotina</taxon>
        <taxon>Sordariomycetes</taxon>
        <taxon>Hypocreomycetidae</taxon>
        <taxon>Hypocreales</taxon>
        <taxon>Nectriaceae</taxon>
        <taxon>Fusarium</taxon>
        <taxon>Fusarium fujikuroi species complex</taxon>
    </lineage>
</organism>
<reference evidence="1 2" key="1">
    <citation type="submission" date="2020-01" db="EMBL/GenBank/DDBJ databases">
        <title>Identification and distribution of gene clusters putatively required for synthesis of sphingolipid metabolism inhibitors in phylogenetically diverse species of the filamentous fungus Fusarium.</title>
        <authorList>
            <person name="Kim H.-S."/>
            <person name="Busman M."/>
            <person name="Brown D.W."/>
            <person name="Divon H."/>
            <person name="Uhlig S."/>
            <person name="Proctor R.H."/>
        </authorList>
    </citation>
    <scope>NUCLEOTIDE SEQUENCE [LARGE SCALE GENOMIC DNA]</scope>
    <source>
        <strain evidence="1 2">NRRL 13308</strain>
    </source>
</reference>
<keyword evidence="2" id="KW-1185">Reference proteome</keyword>
<comment type="caution">
    <text evidence="1">The sequence shown here is derived from an EMBL/GenBank/DDBJ whole genome shotgun (WGS) entry which is preliminary data.</text>
</comment>
<accession>A0A8H4JDE9</accession>
<dbReference type="Gene3D" id="3.30.420.40">
    <property type="match status" value="1"/>
</dbReference>
<dbReference type="OrthoDB" id="20872at2759"/>
<dbReference type="CDD" id="cd10170">
    <property type="entry name" value="ASKHA_NBD_HSP70"/>
    <property type="match status" value="1"/>
</dbReference>
<dbReference type="PANTHER" id="PTHR14187">
    <property type="entry name" value="ALPHA KINASE/ELONGATION FACTOR 2 KINASE"/>
    <property type="match status" value="1"/>
</dbReference>
<dbReference type="PANTHER" id="PTHR14187:SF5">
    <property type="entry name" value="HEAT SHOCK 70 KDA PROTEIN 12A"/>
    <property type="match status" value="1"/>
</dbReference>
<dbReference type="InterPro" id="IPR043129">
    <property type="entry name" value="ATPase_NBD"/>
</dbReference>
<evidence type="ECO:0000313" key="1">
    <source>
        <dbReference type="EMBL" id="KAF4416334.1"/>
    </source>
</evidence>
<name>A0A8H4JDE9_9HYPO</name>
<dbReference type="Proteomes" id="UP000536711">
    <property type="component" value="Unassembled WGS sequence"/>
</dbReference>
<protein>
    <submittedName>
        <fullName evidence="1">Hsp70 family chaperone</fullName>
    </submittedName>
</protein>
<proteinExistence type="predicted"/>
<evidence type="ECO:0000313" key="2">
    <source>
        <dbReference type="Proteomes" id="UP000536711"/>
    </source>
</evidence>
<dbReference type="SUPFAM" id="SSF53067">
    <property type="entry name" value="Actin-like ATPase domain"/>
    <property type="match status" value="1"/>
</dbReference>
<dbReference type="EMBL" id="JAADJF010000468">
    <property type="protein sequence ID" value="KAF4416334.1"/>
    <property type="molecule type" value="Genomic_DNA"/>
</dbReference>
<sequence length="224" mass="24919">MQAAILNSLKAQYRLDQSARGPSIVMENGEIVVVRDCGGTGARALSYEIHTESPPLVQQLTTWNSETIGTHSVDMELTNYLLNQSSSNLGTSRSALDELDFFIQTEWEYGLKRTFRGNETHDIILQLPRKAISALRRLQPSSNKLLIKPNVIRKCFEKSLMVIEKVIDAQFTALDAIGRKPNSILLVGGLAQSPYIVQHLQQKFDVMFHLPDDSSAVSPGSHRG</sequence>